<sequence>MINFALAEILKYSAVNGQRYDIMERVYASWRPLSVTESDVTTFEGAPPDLNIHHHITEVLTRALLSSNDRKDVSISQTAAIRHLNALKQIYHSMPAVLSGNTNDSDNTSPEVRALGVAISTLEIFANKQNQIPAAASFSLVIGVVTLFSSAAAASTTHPAARFLRRTLLDASVGPPYQLGMLLVAFSLAWGNTVLSSQSTDLNTTSSDSPLRAIEWVTSYARDVENILEDHRNRISGSMINMGIMVLLCNPDMHQSSVAEVEELYQAFVQLPSDEATLNFYSVLHDFDAHRLLMNTLTSRLLSVCMRRSTAAAEATATAHLKALANMYPIQLGVFSKSISGQLSGIGDRNEERTFLLEQAIALLARASQNSVLLDATTADSVFVGTAVLLSTVIADCSPATASHLVLRLLAGEQQYSHQWLGVLLLGFALSRSDPPGWTDPPLDSEGRVMRAIEIITYYAPQLDNLHAEQSAIMTNVGLLELLLNSVNYELSEQEFNTICRFFAPIHESSTNQPIHNLLPDFDIRSYVLEALARKLATVQGSTWVDVTGDETGARQDNPSVTLPFPGREATVDQLEDGPEQNLSLEQDASENVSDSPSRSRWRKWYITTLGGAMMLNVVLASSISTGIEAQLINQFSASTIVAVLPTR</sequence>
<dbReference type="EMBL" id="JATN01000321">
    <property type="protein sequence ID" value="EUC58753.1"/>
    <property type="molecule type" value="Genomic_DNA"/>
</dbReference>
<reference evidence="3" key="1">
    <citation type="journal article" date="2014" name="Genome Announc.">
        <title>Draft genome sequence of the plant-pathogenic soil fungus Rhizoctonia solani anastomosis group 3 strain Rhs1AP.</title>
        <authorList>
            <person name="Cubeta M.A."/>
            <person name="Thomas E."/>
            <person name="Dean R.A."/>
            <person name="Jabaji S."/>
            <person name="Neate S.M."/>
            <person name="Tavantzis S."/>
            <person name="Toda T."/>
            <person name="Vilgalys R."/>
            <person name="Bharathan N."/>
            <person name="Fedorova-Abrams N."/>
            <person name="Pakala S.B."/>
            <person name="Pakala S.M."/>
            <person name="Zafar N."/>
            <person name="Joardar V."/>
            <person name="Losada L."/>
            <person name="Nierman W.C."/>
        </authorList>
    </citation>
    <scope>NUCLEOTIDE SEQUENCE [LARGE SCALE GENOMIC DNA]</scope>
    <source>
        <strain evidence="3">AG-3</strain>
    </source>
</reference>
<evidence type="ECO:0000313" key="2">
    <source>
        <dbReference type="EMBL" id="EUC58753.1"/>
    </source>
</evidence>
<dbReference type="Proteomes" id="UP000030108">
    <property type="component" value="Unassembled WGS sequence"/>
</dbReference>
<evidence type="ECO:0000313" key="3">
    <source>
        <dbReference type="Proteomes" id="UP000030108"/>
    </source>
</evidence>
<protein>
    <submittedName>
        <fullName evidence="2">Uncharacterized protein</fullName>
    </submittedName>
</protein>
<feature type="compositionally biased region" description="Polar residues" evidence="1">
    <location>
        <begin position="581"/>
        <end position="597"/>
    </location>
</feature>
<dbReference type="AlphaFoldDB" id="A0A0A1UKK7"/>
<feature type="region of interest" description="Disordered" evidence="1">
    <location>
        <begin position="575"/>
        <end position="597"/>
    </location>
</feature>
<comment type="caution">
    <text evidence="2">The sequence shown here is derived from an EMBL/GenBank/DDBJ whole genome shotgun (WGS) entry which is preliminary data.</text>
</comment>
<name>A0A0A1UKK7_9AGAM</name>
<organism evidence="2 3">
    <name type="scientific">Rhizoctonia solani AG-3 Rhs1AP</name>
    <dbReference type="NCBI Taxonomy" id="1086054"/>
    <lineage>
        <taxon>Eukaryota</taxon>
        <taxon>Fungi</taxon>
        <taxon>Dikarya</taxon>
        <taxon>Basidiomycota</taxon>
        <taxon>Agaricomycotina</taxon>
        <taxon>Agaricomycetes</taxon>
        <taxon>Cantharellales</taxon>
        <taxon>Ceratobasidiaceae</taxon>
        <taxon>Rhizoctonia</taxon>
    </lineage>
</organism>
<proteinExistence type="predicted"/>
<feature type="non-terminal residue" evidence="2">
    <location>
        <position position="648"/>
    </location>
</feature>
<gene>
    <name evidence="2" type="ORF">RSOL_274270</name>
</gene>
<evidence type="ECO:0000256" key="1">
    <source>
        <dbReference type="SAM" id="MobiDB-lite"/>
    </source>
</evidence>
<accession>A0A0A1UKK7</accession>